<evidence type="ECO:0000256" key="4">
    <source>
        <dbReference type="ARBA" id="ARBA00022679"/>
    </source>
</evidence>
<dbReference type="InterPro" id="IPR050647">
    <property type="entry name" value="Plant_LRR-RLKs"/>
</dbReference>
<keyword evidence="7" id="KW-0677">Repeat</keyword>
<comment type="caution">
    <text evidence="18">The sequence shown here is derived from an EMBL/GenBank/DDBJ whole genome shotgun (WGS) entry which is preliminary data.</text>
</comment>
<keyword evidence="6 16" id="KW-0732">Signal</keyword>
<dbReference type="Pfam" id="PF00069">
    <property type="entry name" value="Pkinase"/>
    <property type="match status" value="1"/>
</dbReference>
<accession>A0AAV1HQI1</accession>
<evidence type="ECO:0000256" key="8">
    <source>
        <dbReference type="ARBA" id="ARBA00022741"/>
    </source>
</evidence>
<proteinExistence type="predicted"/>
<evidence type="ECO:0000256" key="10">
    <source>
        <dbReference type="ARBA" id="ARBA00022840"/>
    </source>
</evidence>
<keyword evidence="5 15" id="KW-0812">Transmembrane</keyword>
<keyword evidence="10 14" id="KW-0067">ATP-binding</keyword>
<dbReference type="GO" id="GO:0005930">
    <property type="term" value="C:axoneme"/>
    <property type="evidence" value="ECO:0007669"/>
    <property type="project" value="UniProtKB-SubCell"/>
</dbReference>
<sequence>MPATRRSPMIRSTVLSLLIKTMLVSGGGFRAPGYDADPFDLGQPCTQKGLNLTTDQQALEDFRDSLSEPNPLKDLWQGPACPSDGAAWKGILCFYDRVAVVNLEGKKLIGALPASFANLSFLYLMDLHNNHLSGTLPPIWSCMKQITKINLGNNKLTGTLPQRWSHMTALQNLTLSNNRLSGTLPASWPNMTTVNTRYSLSHNLLTGTLPSNWSTWQTVESLDLAYNRLRGTLPPEYSNMTRLKEFNVQGNSIVGHMPASWSMMGNITILNLASNNLQGWLPENLPTKLYSLDLSHNSLNGTLPAAWSSISNMTTMMLTGNSLKGALPPGWSSLSNLNTLSLANNSLTGGLPGEWSNMTQLQGLDLYQNHLGGVLPPSWHAMPNLLNINISQNNLTGPLPLQWANLTKLSTLDLQLNMLNGPLPTSWAQLGSDRKSLTDLELSFNQLTGTIPLDWFAGVSSLRVSLLRLGLASNSLRGSIPPEATNAGGQHPLEIIIAPMNGPGLCGTIPPNVNATSQGGIATTDASGLLTGGLCPMPDTSKQLSKTAIAGSCIGAILCAALATALGLLLRQRQYMRQRHHSLGSNSAELVTFTYQTEAGTLKFEQGRDGRRVLLGKGSFGKVYKARWQGLLVAVKILNADDTSQQDDFRKEVAMLEGLRHTHIVNYLGHIFQESGEMMLITELMQGGDLGTRLRNDMEVPRRTGWYRQGCYYALGIARGFVYLHSRKIIWFDCKPSNVLLDHSGMLAKIADVGLCKMLAGTHTETALRGTLGYMAPELMGYKHDGDESHTRHPVTMAVDIYSFGLLLWAIITGEQPRMHDESLRKPKVPDECPPRVMNLYLACTALNPQHRPTAFELMETIEECVAAGQGF</sequence>
<evidence type="ECO:0000256" key="6">
    <source>
        <dbReference type="ARBA" id="ARBA00022729"/>
    </source>
</evidence>
<keyword evidence="19" id="KW-1185">Reference proteome</keyword>
<evidence type="ECO:0000313" key="18">
    <source>
        <dbReference type="EMBL" id="CAK0733361.1"/>
    </source>
</evidence>
<evidence type="ECO:0000256" key="5">
    <source>
        <dbReference type="ARBA" id="ARBA00022692"/>
    </source>
</evidence>
<evidence type="ECO:0000256" key="15">
    <source>
        <dbReference type="SAM" id="Phobius"/>
    </source>
</evidence>
<gene>
    <name evidence="18" type="ORF">CVIRNUC_000263</name>
</gene>
<dbReference type="GO" id="GO:0016020">
    <property type="term" value="C:membrane"/>
    <property type="evidence" value="ECO:0007669"/>
    <property type="project" value="UniProtKB-SubCell"/>
</dbReference>
<dbReference type="Gene3D" id="3.80.10.10">
    <property type="entry name" value="Ribonuclease Inhibitor"/>
    <property type="match status" value="3"/>
</dbReference>
<dbReference type="EMBL" id="CAUYUE010000001">
    <property type="protein sequence ID" value="CAK0733361.1"/>
    <property type="molecule type" value="Genomic_DNA"/>
</dbReference>
<dbReference type="GO" id="GO:0004672">
    <property type="term" value="F:protein kinase activity"/>
    <property type="evidence" value="ECO:0007669"/>
    <property type="project" value="InterPro"/>
</dbReference>
<organism evidence="18 19">
    <name type="scientific">Coccomyxa viridis</name>
    <dbReference type="NCBI Taxonomy" id="1274662"/>
    <lineage>
        <taxon>Eukaryota</taxon>
        <taxon>Viridiplantae</taxon>
        <taxon>Chlorophyta</taxon>
        <taxon>core chlorophytes</taxon>
        <taxon>Trebouxiophyceae</taxon>
        <taxon>Trebouxiophyceae incertae sedis</taxon>
        <taxon>Coccomyxaceae</taxon>
        <taxon>Coccomyxa</taxon>
    </lineage>
</organism>
<dbReference type="InterPro" id="IPR001611">
    <property type="entry name" value="Leu-rich_rpt"/>
</dbReference>
<dbReference type="Pfam" id="PF00560">
    <property type="entry name" value="LRR_1"/>
    <property type="match status" value="3"/>
</dbReference>
<name>A0AAV1HQI1_9CHLO</name>
<dbReference type="InterPro" id="IPR017441">
    <property type="entry name" value="Protein_kinase_ATP_BS"/>
</dbReference>
<dbReference type="SUPFAM" id="SSF52047">
    <property type="entry name" value="RNI-like"/>
    <property type="match status" value="1"/>
</dbReference>
<keyword evidence="13" id="KW-0675">Receptor</keyword>
<keyword evidence="9" id="KW-0418">Kinase</keyword>
<evidence type="ECO:0000256" key="1">
    <source>
        <dbReference type="ARBA" id="ARBA00004167"/>
    </source>
</evidence>
<feature type="binding site" evidence="14">
    <location>
        <position position="636"/>
    </location>
    <ligand>
        <name>ATP</name>
        <dbReference type="ChEBI" id="CHEBI:30616"/>
    </ligand>
</feature>
<evidence type="ECO:0000256" key="14">
    <source>
        <dbReference type="PROSITE-ProRule" id="PRU10141"/>
    </source>
</evidence>
<evidence type="ECO:0000256" key="13">
    <source>
        <dbReference type="ARBA" id="ARBA00023170"/>
    </source>
</evidence>
<evidence type="ECO:0000256" key="11">
    <source>
        <dbReference type="ARBA" id="ARBA00022989"/>
    </source>
</evidence>
<dbReference type="Proteomes" id="UP001314263">
    <property type="component" value="Unassembled WGS sequence"/>
</dbReference>
<dbReference type="GO" id="GO:0005524">
    <property type="term" value="F:ATP binding"/>
    <property type="evidence" value="ECO:0007669"/>
    <property type="project" value="UniProtKB-UniRule"/>
</dbReference>
<evidence type="ECO:0000256" key="9">
    <source>
        <dbReference type="ARBA" id="ARBA00022777"/>
    </source>
</evidence>
<dbReference type="InterPro" id="IPR011009">
    <property type="entry name" value="Kinase-like_dom_sf"/>
</dbReference>
<evidence type="ECO:0000256" key="3">
    <source>
        <dbReference type="ARBA" id="ARBA00022614"/>
    </source>
</evidence>
<dbReference type="FunFam" id="3.30.200.20:FF:000180">
    <property type="entry name" value="serine/threonine-protein kinase STY46-like"/>
    <property type="match status" value="1"/>
</dbReference>
<evidence type="ECO:0000313" key="19">
    <source>
        <dbReference type="Proteomes" id="UP001314263"/>
    </source>
</evidence>
<keyword evidence="11 15" id="KW-1133">Transmembrane helix</keyword>
<dbReference type="SUPFAM" id="SSF56112">
    <property type="entry name" value="Protein kinase-like (PK-like)"/>
    <property type="match status" value="1"/>
</dbReference>
<feature type="domain" description="Protein kinase" evidence="17">
    <location>
        <begin position="609"/>
        <end position="866"/>
    </location>
</feature>
<feature type="transmembrane region" description="Helical" evidence="15">
    <location>
        <begin position="548"/>
        <end position="570"/>
    </location>
</feature>
<dbReference type="PROSITE" id="PS00107">
    <property type="entry name" value="PROTEIN_KINASE_ATP"/>
    <property type="match status" value="1"/>
</dbReference>
<evidence type="ECO:0000259" key="17">
    <source>
        <dbReference type="PROSITE" id="PS50011"/>
    </source>
</evidence>
<dbReference type="PROSITE" id="PS50011">
    <property type="entry name" value="PROTEIN_KINASE_DOM"/>
    <property type="match status" value="1"/>
</dbReference>
<feature type="chain" id="PRO_5043460598" description="Protein kinase domain-containing protein" evidence="16">
    <location>
        <begin position="27"/>
        <end position="872"/>
    </location>
</feature>
<evidence type="ECO:0000256" key="16">
    <source>
        <dbReference type="SAM" id="SignalP"/>
    </source>
</evidence>
<evidence type="ECO:0000256" key="7">
    <source>
        <dbReference type="ARBA" id="ARBA00022737"/>
    </source>
</evidence>
<evidence type="ECO:0000256" key="12">
    <source>
        <dbReference type="ARBA" id="ARBA00023136"/>
    </source>
</evidence>
<dbReference type="PRINTS" id="PR00019">
    <property type="entry name" value="LEURICHRPT"/>
</dbReference>
<keyword evidence="8 14" id="KW-0547">Nucleotide-binding</keyword>
<keyword evidence="12 15" id="KW-0472">Membrane</keyword>
<dbReference type="InterPro" id="IPR032675">
    <property type="entry name" value="LRR_dom_sf"/>
</dbReference>
<dbReference type="FunFam" id="3.80.10.10:FF:000095">
    <property type="entry name" value="LRR receptor-like serine/threonine-protein kinase GSO1"/>
    <property type="match status" value="1"/>
</dbReference>
<dbReference type="PANTHER" id="PTHR48056">
    <property type="entry name" value="LRR RECEPTOR-LIKE SERINE/THREONINE-PROTEIN KINASE-RELATED"/>
    <property type="match status" value="1"/>
</dbReference>
<keyword evidence="4" id="KW-0808">Transferase</keyword>
<dbReference type="FunFam" id="3.80.10.10:FF:000062">
    <property type="entry name" value="protein STRUBBELIG-RECEPTOR FAMILY 3"/>
    <property type="match status" value="1"/>
</dbReference>
<dbReference type="Gene3D" id="1.10.510.10">
    <property type="entry name" value="Transferase(Phosphotransferase) domain 1"/>
    <property type="match status" value="1"/>
</dbReference>
<comment type="subcellular location">
    <subcellularLocation>
        <location evidence="2">Cytoplasm</location>
        <location evidence="2">Cytoskeleton</location>
        <location evidence="2">Cilium axoneme</location>
    </subcellularLocation>
    <subcellularLocation>
        <location evidence="1">Membrane</location>
        <topology evidence="1">Single-pass membrane protein</topology>
    </subcellularLocation>
</comment>
<dbReference type="Pfam" id="PF13855">
    <property type="entry name" value="LRR_8"/>
    <property type="match status" value="1"/>
</dbReference>
<keyword evidence="3" id="KW-0433">Leucine-rich repeat</keyword>
<reference evidence="18 19" key="1">
    <citation type="submission" date="2023-10" db="EMBL/GenBank/DDBJ databases">
        <authorList>
            <person name="Maclean D."/>
            <person name="Macfadyen A."/>
        </authorList>
    </citation>
    <scope>NUCLEOTIDE SEQUENCE [LARGE SCALE GENOMIC DNA]</scope>
</reference>
<protein>
    <recommendedName>
        <fullName evidence="17">Protein kinase domain-containing protein</fullName>
    </recommendedName>
</protein>
<evidence type="ECO:0000256" key="2">
    <source>
        <dbReference type="ARBA" id="ARBA00004430"/>
    </source>
</evidence>
<dbReference type="InterPro" id="IPR000719">
    <property type="entry name" value="Prot_kinase_dom"/>
</dbReference>
<feature type="signal peptide" evidence="16">
    <location>
        <begin position="1"/>
        <end position="26"/>
    </location>
</feature>
<dbReference type="PANTHER" id="PTHR48056:SF81">
    <property type="entry name" value="RECEPTOR PROTEIN-TYROSINE KINASE CEPR1"/>
    <property type="match status" value="1"/>
</dbReference>
<dbReference type="AlphaFoldDB" id="A0AAV1HQI1"/>